<dbReference type="GO" id="GO:0048364">
    <property type="term" value="P:root development"/>
    <property type="evidence" value="ECO:0007669"/>
    <property type="project" value="InterPro"/>
</dbReference>
<gene>
    <name evidence="1" type="ORF">B296_00003584</name>
</gene>
<accession>A0A426ZJY4</accession>
<evidence type="ECO:0000313" key="1">
    <source>
        <dbReference type="EMBL" id="RRT64270.1"/>
    </source>
</evidence>
<dbReference type="EMBL" id="AMZH03006258">
    <property type="protein sequence ID" value="RRT64270.1"/>
    <property type="molecule type" value="Genomic_DNA"/>
</dbReference>
<comment type="caution">
    <text evidence="1">The sequence shown here is derived from an EMBL/GenBank/DDBJ whole genome shotgun (WGS) entry which is preliminary data.</text>
</comment>
<dbReference type="GO" id="GO:0048367">
    <property type="term" value="P:shoot system development"/>
    <property type="evidence" value="ECO:0007669"/>
    <property type="project" value="InterPro"/>
</dbReference>
<organism evidence="1 2">
    <name type="scientific">Ensete ventricosum</name>
    <name type="common">Abyssinian banana</name>
    <name type="synonym">Musa ensete</name>
    <dbReference type="NCBI Taxonomy" id="4639"/>
    <lineage>
        <taxon>Eukaryota</taxon>
        <taxon>Viridiplantae</taxon>
        <taxon>Streptophyta</taxon>
        <taxon>Embryophyta</taxon>
        <taxon>Tracheophyta</taxon>
        <taxon>Spermatophyta</taxon>
        <taxon>Magnoliopsida</taxon>
        <taxon>Liliopsida</taxon>
        <taxon>Zingiberales</taxon>
        <taxon>Musaceae</taxon>
        <taxon>Ensete</taxon>
    </lineage>
</organism>
<reference evidence="1 2" key="1">
    <citation type="journal article" date="2014" name="Agronomy (Basel)">
        <title>A Draft Genome Sequence for Ensete ventricosum, the Drought-Tolerant Tree Against Hunger.</title>
        <authorList>
            <person name="Harrison J."/>
            <person name="Moore K.A."/>
            <person name="Paszkiewicz K."/>
            <person name="Jones T."/>
            <person name="Grant M."/>
            <person name="Ambacheew D."/>
            <person name="Muzemil S."/>
            <person name="Studholme D.J."/>
        </authorList>
    </citation>
    <scope>NUCLEOTIDE SEQUENCE [LARGE SCALE GENOMIC DNA]</scope>
</reference>
<dbReference type="Proteomes" id="UP000287651">
    <property type="component" value="Unassembled WGS sequence"/>
</dbReference>
<dbReference type="InterPro" id="IPR004320">
    <property type="entry name" value="BPS1_pln"/>
</dbReference>
<sequence length="481" mass="53296">MFVIPECMKHRNLEWQRRQSDFGHWLVCAIWALLSLPRSIFSCNGCISDALCRHLKKSCSVVDSPSHLFSYMVGGMSCIARPAAAAAKPSLRVNRRAASLVVLPLSGRHQQTICHQKSWEVGSRSSRFRRLKAALIRDILSLWRLSIGTAIAGQPCLSAYVLISSKLSPSPVAPWPPVRTPFDRWIAAELEELRFPAFSRKTSAQWLSKALDLAVAALEMMARSVALAGPRLGATNRKLVEDYLEDVVDLLDACNGLRDRMEDVKEYTNLISIATHYLEGEHERGEGVIRRATAALAACEAMEKRCAELKKCGSSLRKLSERIAAHGAPPCDETSTSATADELHEALTGSRAVALLAVAATGIALSFRTRRGLPVVHSSKTAPWGAKLHELQKEVKEVFDARRRGGLVVLDELDAAASSARSLRDAVSRRDRKELSIIVDLARRRCRESEERMRPLGEKVDEFYRQLISIRVSLLGKLTET</sequence>
<dbReference type="AlphaFoldDB" id="A0A426ZJY4"/>
<dbReference type="Pfam" id="PF03087">
    <property type="entry name" value="BPS1"/>
    <property type="match status" value="1"/>
</dbReference>
<name>A0A426ZJY4_ENSVE</name>
<protein>
    <submittedName>
        <fullName evidence="1">Uncharacterized protein</fullName>
    </submittedName>
</protein>
<proteinExistence type="predicted"/>
<evidence type="ECO:0000313" key="2">
    <source>
        <dbReference type="Proteomes" id="UP000287651"/>
    </source>
</evidence>
<dbReference type="PANTHER" id="PTHR31509">
    <property type="entry name" value="BPS1-LIKE PROTEIN"/>
    <property type="match status" value="1"/>
</dbReference>